<reference evidence="12 13" key="1">
    <citation type="journal article" date="2014" name="Int. J. Syst. Evol. Microbiol.">
        <title>Complete genome sequence of Corynebacterium casei LMG S-19264T (=DSM 44701T), isolated from a smear-ripened cheese.</title>
        <authorList>
            <consortium name="US DOE Joint Genome Institute (JGI-PGF)"/>
            <person name="Walter F."/>
            <person name="Albersmeier A."/>
            <person name="Kalinowski J."/>
            <person name="Ruckert C."/>
        </authorList>
    </citation>
    <scope>NUCLEOTIDE SEQUENCE [LARGE SCALE GENOMIC DNA]</scope>
    <source>
        <strain evidence="12 13">KCTC 19473</strain>
    </source>
</reference>
<evidence type="ECO:0000256" key="1">
    <source>
        <dbReference type="ARBA" id="ARBA00004162"/>
    </source>
</evidence>
<feature type="region of interest" description="Disordered" evidence="10">
    <location>
        <begin position="99"/>
        <end position="122"/>
    </location>
</feature>
<keyword evidence="9 11" id="KW-0472">Membrane</keyword>
<dbReference type="GO" id="GO:0005886">
    <property type="term" value="C:plasma membrane"/>
    <property type="evidence" value="ECO:0007669"/>
    <property type="project" value="UniProtKB-SubCell"/>
</dbReference>
<keyword evidence="3" id="KW-0813">Transport</keyword>
<evidence type="ECO:0000256" key="4">
    <source>
        <dbReference type="ARBA" id="ARBA00022475"/>
    </source>
</evidence>
<evidence type="ECO:0000313" key="12">
    <source>
        <dbReference type="EMBL" id="GHD15106.1"/>
    </source>
</evidence>
<protein>
    <recommendedName>
        <fullName evidence="14">Preprotein translocase subunit YajC</fullName>
    </recommendedName>
</protein>
<dbReference type="PRINTS" id="PR01853">
    <property type="entry name" value="YAJCTRNLCASE"/>
</dbReference>
<accession>A0A919CEH7</accession>
<evidence type="ECO:0000256" key="5">
    <source>
        <dbReference type="ARBA" id="ARBA00022692"/>
    </source>
</evidence>
<dbReference type="GO" id="GO:0015031">
    <property type="term" value="P:protein transport"/>
    <property type="evidence" value="ECO:0007669"/>
    <property type="project" value="UniProtKB-KW"/>
</dbReference>
<evidence type="ECO:0000256" key="7">
    <source>
        <dbReference type="ARBA" id="ARBA00022989"/>
    </source>
</evidence>
<name>A0A919CEH7_9ACTN</name>
<evidence type="ECO:0000256" key="2">
    <source>
        <dbReference type="ARBA" id="ARBA00006742"/>
    </source>
</evidence>
<keyword evidence="7 11" id="KW-1133">Transmembrane helix</keyword>
<comment type="caution">
    <text evidence="12">The sequence shown here is derived from an EMBL/GenBank/DDBJ whole genome shotgun (WGS) entry which is preliminary data.</text>
</comment>
<dbReference type="SMART" id="SM01323">
    <property type="entry name" value="YajC"/>
    <property type="match status" value="1"/>
</dbReference>
<proteinExistence type="inferred from homology"/>
<evidence type="ECO:0000256" key="9">
    <source>
        <dbReference type="ARBA" id="ARBA00023136"/>
    </source>
</evidence>
<keyword evidence="5 11" id="KW-0812">Transmembrane</keyword>
<keyword evidence="13" id="KW-1185">Reference proteome</keyword>
<feature type="compositionally biased region" description="Basic and acidic residues" evidence="10">
    <location>
        <begin position="108"/>
        <end position="122"/>
    </location>
</feature>
<dbReference type="Pfam" id="PF02699">
    <property type="entry name" value="YajC"/>
    <property type="match status" value="1"/>
</dbReference>
<evidence type="ECO:0000313" key="13">
    <source>
        <dbReference type="Proteomes" id="UP000654947"/>
    </source>
</evidence>
<dbReference type="Proteomes" id="UP000654947">
    <property type="component" value="Unassembled WGS sequence"/>
</dbReference>
<keyword evidence="4" id="KW-1003">Cell membrane</keyword>
<feature type="transmembrane region" description="Helical" evidence="11">
    <location>
        <begin position="15"/>
        <end position="36"/>
    </location>
</feature>
<keyword evidence="6" id="KW-0653">Protein transport</keyword>
<comment type="subcellular location">
    <subcellularLocation>
        <location evidence="1">Cell membrane</location>
        <topology evidence="1">Single-pass membrane protein</topology>
    </subcellularLocation>
</comment>
<evidence type="ECO:0000256" key="10">
    <source>
        <dbReference type="SAM" id="MobiDB-lite"/>
    </source>
</evidence>
<gene>
    <name evidence="12" type="ORF">GCM10007147_01860</name>
</gene>
<dbReference type="NCBIfam" id="TIGR00739">
    <property type="entry name" value="yajC"/>
    <property type="match status" value="1"/>
</dbReference>
<dbReference type="PANTHER" id="PTHR33909:SF1">
    <property type="entry name" value="SEC TRANSLOCON ACCESSORY COMPLEX SUBUNIT YAJC"/>
    <property type="match status" value="1"/>
</dbReference>
<evidence type="ECO:0000256" key="11">
    <source>
        <dbReference type="SAM" id="Phobius"/>
    </source>
</evidence>
<organism evidence="12 13">
    <name type="scientific">Nocardiopsis kunsanensis</name>
    <dbReference type="NCBI Taxonomy" id="141693"/>
    <lineage>
        <taxon>Bacteria</taxon>
        <taxon>Bacillati</taxon>
        <taxon>Actinomycetota</taxon>
        <taxon>Actinomycetes</taxon>
        <taxon>Streptosporangiales</taxon>
        <taxon>Nocardiopsidaceae</taxon>
        <taxon>Nocardiopsis</taxon>
    </lineage>
</organism>
<evidence type="ECO:0008006" key="14">
    <source>
        <dbReference type="Google" id="ProtNLM"/>
    </source>
</evidence>
<dbReference type="AlphaFoldDB" id="A0A919CEH7"/>
<comment type="similarity">
    <text evidence="2">Belongs to the YajC family.</text>
</comment>
<dbReference type="EMBL" id="BMXL01000001">
    <property type="protein sequence ID" value="GHD15106.1"/>
    <property type="molecule type" value="Genomic_DNA"/>
</dbReference>
<evidence type="ECO:0000256" key="8">
    <source>
        <dbReference type="ARBA" id="ARBA00023010"/>
    </source>
</evidence>
<evidence type="ECO:0000256" key="6">
    <source>
        <dbReference type="ARBA" id="ARBA00022927"/>
    </source>
</evidence>
<dbReference type="PANTHER" id="PTHR33909">
    <property type="entry name" value="SEC TRANSLOCON ACCESSORY COMPLEX SUBUNIT YAJC"/>
    <property type="match status" value="1"/>
</dbReference>
<evidence type="ECO:0000256" key="3">
    <source>
        <dbReference type="ARBA" id="ARBA00022448"/>
    </source>
</evidence>
<keyword evidence="8" id="KW-0811">Translocation</keyword>
<sequence length="122" mass="13606">MQEGMYTLADAASQGGSLMSTFIMFGLILLVFWLLFWRPNQKRRQQETQMQSSLGPGTEVMTKAGMFGTVVEVHDDDLLLEIAPGTRIRMLKAGIAQINSPQVDDTPVEDRPDFGDDDKPKD</sequence>
<dbReference type="InterPro" id="IPR003849">
    <property type="entry name" value="Preprotein_translocase_YajC"/>
</dbReference>